<keyword evidence="2" id="KW-1185">Reference proteome</keyword>
<reference evidence="1 2" key="1">
    <citation type="journal article" date="2019" name="Commun. Biol.">
        <title>The bagworm genome reveals a unique fibroin gene that provides high tensile strength.</title>
        <authorList>
            <person name="Kono N."/>
            <person name="Nakamura H."/>
            <person name="Ohtoshi R."/>
            <person name="Tomita M."/>
            <person name="Numata K."/>
            <person name="Arakawa K."/>
        </authorList>
    </citation>
    <scope>NUCLEOTIDE SEQUENCE [LARGE SCALE GENOMIC DNA]</scope>
</reference>
<dbReference type="AlphaFoldDB" id="A0A4C1ZQR3"/>
<evidence type="ECO:0000313" key="2">
    <source>
        <dbReference type="Proteomes" id="UP000299102"/>
    </source>
</evidence>
<evidence type="ECO:0000313" key="1">
    <source>
        <dbReference type="EMBL" id="GBP90270.1"/>
    </source>
</evidence>
<sequence length="132" mass="14914">MDRPTDGRLGENISLTPTTLLTYRHIKTRSTSRVDVCDPCKHADIRSNTIRLYSTRPNLEEQTTLAQNTVQIRKAADELFQLSEMDVKAFTSSTLPSPLIQARTCTPPYNYAPFGVSGLVPFSHCDWLKVER</sequence>
<organism evidence="1 2">
    <name type="scientific">Eumeta variegata</name>
    <name type="common">Bagworm moth</name>
    <name type="synonym">Eumeta japonica</name>
    <dbReference type="NCBI Taxonomy" id="151549"/>
    <lineage>
        <taxon>Eukaryota</taxon>
        <taxon>Metazoa</taxon>
        <taxon>Ecdysozoa</taxon>
        <taxon>Arthropoda</taxon>
        <taxon>Hexapoda</taxon>
        <taxon>Insecta</taxon>
        <taxon>Pterygota</taxon>
        <taxon>Neoptera</taxon>
        <taxon>Endopterygota</taxon>
        <taxon>Lepidoptera</taxon>
        <taxon>Glossata</taxon>
        <taxon>Ditrysia</taxon>
        <taxon>Tineoidea</taxon>
        <taxon>Psychidae</taxon>
        <taxon>Oiketicinae</taxon>
        <taxon>Eumeta</taxon>
    </lineage>
</organism>
<name>A0A4C1ZQR3_EUMVA</name>
<accession>A0A4C1ZQR3</accession>
<proteinExistence type="predicted"/>
<comment type="caution">
    <text evidence="1">The sequence shown here is derived from an EMBL/GenBank/DDBJ whole genome shotgun (WGS) entry which is preliminary data.</text>
</comment>
<gene>
    <name evidence="1" type="ORF">EVAR_62923_1</name>
</gene>
<protein>
    <submittedName>
        <fullName evidence="1">Uncharacterized protein</fullName>
    </submittedName>
</protein>
<dbReference type="EMBL" id="BGZK01002070">
    <property type="protein sequence ID" value="GBP90270.1"/>
    <property type="molecule type" value="Genomic_DNA"/>
</dbReference>
<dbReference type="Proteomes" id="UP000299102">
    <property type="component" value="Unassembled WGS sequence"/>
</dbReference>